<accession>A0A1A9UQ32</accession>
<evidence type="ECO:0000256" key="1">
    <source>
        <dbReference type="SAM" id="Phobius"/>
    </source>
</evidence>
<evidence type="ECO:0000313" key="2">
    <source>
        <dbReference type="EnsemblMetazoa" id="GAUT011774-PA"/>
    </source>
</evidence>
<dbReference type="AlphaFoldDB" id="A0A1A9UQ32"/>
<protein>
    <submittedName>
        <fullName evidence="2">Uncharacterized protein</fullName>
    </submittedName>
</protein>
<sequence length="110" mass="12278">MHTGAKKKLSSFFFLSEKARSSSIAHRLLIQAADVFCFNANNFIIAISVLVYFFVNLLVGRNQAKGIHTYNLAYAAISIHEEVLPEDLLNSNGNKNNNNNKAKIIKLIIL</sequence>
<keyword evidence="3" id="KW-1185">Reference proteome</keyword>
<keyword evidence="1" id="KW-0472">Membrane</keyword>
<dbReference type="EnsemblMetazoa" id="GAUT011774-RA">
    <property type="protein sequence ID" value="GAUT011774-PA"/>
    <property type="gene ID" value="GAUT011774"/>
</dbReference>
<dbReference type="VEuPathDB" id="VectorBase:GAUT011774"/>
<feature type="transmembrane region" description="Helical" evidence="1">
    <location>
        <begin position="40"/>
        <end position="59"/>
    </location>
</feature>
<name>A0A1A9UQ32_GLOAU</name>
<evidence type="ECO:0000313" key="3">
    <source>
        <dbReference type="Proteomes" id="UP000078200"/>
    </source>
</evidence>
<keyword evidence="1" id="KW-0812">Transmembrane</keyword>
<keyword evidence="1" id="KW-1133">Transmembrane helix</keyword>
<organism evidence="2 3">
    <name type="scientific">Glossina austeni</name>
    <name type="common">Savannah tsetse fly</name>
    <dbReference type="NCBI Taxonomy" id="7395"/>
    <lineage>
        <taxon>Eukaryota</taxon>
        <taxon>Metazoa</taxon>
        <taxon>Ecdysozoa</taxon>
        <taxon>Arthropoda</taxon>
        <taxon>Hexapoda</taxon>
        <taxon>Insecta</taxon>
        <taxon>Pterygota</taxon>
        <taxon>Neoptera</taxon>
        <taxon>Endopterygota</taxon>
        <taxon>Diptera</taxon>
        <taxon>Brachycera</taxon>
        <taxon>Muscomorpha</taxon>
        <taxon>Hippoboscoidea</taxon>
        <taxon>Glossinidae</taxon>
        <taxon>Glossina</taxon>
    </lineage>
</organism>
<reference evidence="2" key="1">
    <citation type="submission" date="2020-05" db="UniProtKB">
        <authorList>
            <consortium name="EnsemblMetazoa"/>
        </authorList>
    </citation>
    <scope>IDENTIFICATION</scope>
    <source>
        <strain evidence="2">TTRI</strain>
    </source>
</reference>
<dbReference type="Proteomes" id="UP000078200">
    <property type="component" value="Unassembled WGS sequence"/>
</dbReference>
<proteinExistence type="predicted"/>